<keyword evidence="7" id="KW-0067">ATP-binding</keyword>
<name>A0A9D1G706_9FIRM</name>
<feature type="transmembrane region" description="Helical" evidence="5">
    <location>
        <begin position="31"/>
        <end position="55"/>
    </location>
</feature>
<dbReference type="Proteomes" id="UP000886876">
    <property type="component" value="Unassembled WGS sequence"/>
</dbReference>
<dbReference type="GO" id="GO:0034040">
    <property type="term" value="F:ATPase-coupled lipid transmembrane transporter activity"/>
    <property type="evidence" value="ECO:0007669"/>
    <property type="project" value="TreeGrafter"/>
</dbReference>
<feature type="transmembrane region" description="Helical" evidence="5">
    <location>
        <begin position="139"/>
        <end position="158"/>
    </location>
</feature>
<reference evidence="7" key="2">
    <citation type="journal article" date="2021" name="PeerJ">
        <title>Extensive microbial diversity within the chicken gut microbiome revealed by metagenomics and culture.</title>
        <authorList>
            <person name="Gilroy R."/>
            <person name="Ravi A."/>
            <person name="Getino M."/>
            <person name="Pursley I."/>
            <person name="Horton D.L."/>
            <person name="Alikhan N.F."/>
            <person name="Baker D."/>
            <person name="Gharbi K."/>
            <person name="Hall N."/>
            <person name="Watson M."/>
            <person name="Adriaenssens E.M."/>
            <person name="Foster-Nyarko E."/>
            <person name="Jarju S."/>
            <person name="Secka A."/>
            <person name="Antonio M."/>
            <person name="Oren A."/>
            <person name="Chaudhuri R.R."/>
            <person name="La Ragione R."/>
            <person name="Hildebrand F."/>
            <person name="Pallen M.J."/>
        </authorList>
    </citation>
    <scope>NUCLEOTIDE SEQUENCE</scope>
    <source>
        <strain evidence="7">ChiHecec3B27-6122</strain>
    </source>
</reference>
<keyword evidence="3 5" id="KW-1133">Transmembrane helix</keyword>
<sequence>MSCAVAVAVIDLAFPYITRVSMQTLLPEKLYTTFFVIMAAMFAAYILKGVMYYLITVLGHRMGVYIEADMRHAVFNHMQKLSFSFFDRNRTGALMSRITSDLFEITELAHHGPEDILISVLTIIGSLIVLAGIEWRLALVLAVCLPLLIMFTLSRRVSMKKANLEVKRQTAEINAAIESGISGIRTAKAFANEEAEDEKFVAANERYKAARNRYFKAMGGFMSGMEFTTSVMQVLVVTAGGALIMGGRMDYVDLVTFSLYVSTFVTPVRKLATFSEVYMQGTAGFSRFLELMRTEPDVRDAPDAIELENVRGEVEYRDVSFSYNDEAGPVLEHVSLKIAPGEKLAVVGPSGGGKTTLCQLLPRFYDVTGGAVLVDGVDVRSVTQDSLRRSIGIIQQDVFIFAGTIRENIRYGRPEATDAEVVAAAVRAEIHQEIMAMPDGYDSYVGERGVMLSGGQKQRLSIARVFLKNPPILVMDE</sequence>
<dbReference type="InterPro" id="IPR003439">
    <property type="entry name" value="ABC_transporter-like_ATP-bd"/>
</dbReference>
<dbReference type="EMBL" id="DVJS01000258">
    <property type="protein sequence ID" value="HIS98348.1"/>
    <property type="molecule type" value="Genomic_DNA"/>
</dbReference>
<dbReference type="InterPro" id="IPR039421">
    <property type="entry name" value="Type_1_exporter"/>
</dbReference>
<dbReference type="InterPro" id="IPR011527">
    <property type="entry name" value="ABC1_TM_dom"/>
</dbReference>
<dbReference type="CDD" id="cd18549">
    <property type="entry name" value="ABC_6TM_YwjA_like"/>
    <property type="match status" value="1"/>
</dbReference>
<protein>
    <submittedName>
        <fullName evidence="7">ABC transporter ATP-binding protein</fullName>
    </submittedName>
</protein>
<organism evidence="7 8">
    <name type="scientific">Candidatus Scatomorpha pullistercoris</name>
    <dbReference type="NCBI Taxonomy" id="2840929"/>
    <lineage>
        <taxon>Bacteria</taxon>
        <taxon>Bacillati</taxon>
        <taxon>Bacillota</taxon>
        <taxon>Clostridia</taxon>
        <taxon>Eubacteriales</taxon>
        <taxon>Candidatus Scatomorpha</taxon>
    </lineage>
</organism>
<evidence type="ECO:0000313" key="7">
    <source>
        <dbReference type="EMBL" id="HIS98348.1"/>
    </source>
</evidence>
<gene>
    <name evidence="7" type="ORF">IAD42_10255</name>
</gene>
<evidence type="ECO:0000256" key="3">
    <source>
        <dbReference type="ARBA" id="ARBA00022989"/>
    </source>
</evidence>
<dbReference type="InterPro" id="IPR017871">
    <property type="entry name" value="ABC_transporter-like_CS"/>
</dbReference>
<feature type="domain" description="ABC transmembrane type-1" evidence="6">
    <location>
        <begin position="1"/>
        <end position="280"/>
    </location>
</feature>
<accession>A0A9D1G706</accession>
<comment type="caution">
    <text evidence="7">The sequence shown here is derived from an EMBL/GenBank/DDBJ whole genome shotgun (WGS) entry which is preliminary data.</text>
</comment>
<evidence type="ECO:0000256" key="5">
    <source>
        <dbReference type="SAM" id="Phobius"/>
    </source>
</evidence>
<keyword evidence="4 5" id="KW-0472">Membrane</keyword>
<evidence type="ECO:0000256" key="2">
    <source>
        <dbReference type="ARBA" id="ARBA00022692"/>
    </source>
</evidence>
<dbReference type="GO" id="GO:0140359">
    <property type="term" value="F:ABC-type transporter activity"/>
    <property type="evidence" value="ECO:0007669"/>
    <property type="project" value="InterPro"/>
</dbReference>
<dbReference type="PROSITE" id="PS00211">
    <property type="entry name" value="ABC_TRANSPORTER_1"/>
    <property type="match status" value="1"/>
</dbReference>
<feature type="non-terminal residue" evidence="7">
    <location>
        <position position="477"/>
    </location>
</feature>
<dbReference type="SUPFAM" id="SSF52540">
    <property type="entry name" value="P-loop containing nucleoside triphosphate hydrolases"/>
    <property type="match status" value="1"/>
</dbReference>
<dbReference type="Pfam" id="PF00005">
    <property type="entry name" value="ABC_tran"/>
    <property type="match status" value="1"/>
</dbReference>
<dbReference type="Pfam" id="PF00664">
    <property type="entry name" value="ABC_membrane"/>
    <property type="match status" value="1"/>
</dbReference>
<dbReference type="SUPFAM" id="SSF90123">
    <property type="entry name" value="ABC transporter transmembrane region"/>
    <property type="match status" value="1"/>
</dbReference>
<dbReference type="InterPro" id="IPR036640">
    <property type="entry name" value="ABC1_TM_sf"/>
</dbReference>
<dbReference type="PANTHER" id="PTHR24221">
    <property type="entry name" value="ATP-BINDING CASSETTE SUB-FAMILY B"/>
    <property type="match status" value="1"/>
</dbReference>
<reference evidence="7" key="1">
    <citation type="submission" date="2020-10" db="EMBL/GenBank/DDBJ databases">
        <authorList>
            <person name="Gilroy R."/>
        </authorList>
    </citation>
    <scope>NUCLEOTIDE SEQUENCE</scope>
    <source>
        <strain evidence="7">ChiHecec3B27-6122</strain>
    </source>
</reference>
<evidence type="ECO:0000256" key="4">
    <source>
        <dbReference type="ARBA" id="ARBA00023136"/>
    </source>
</evidence>
<keyword evidence="7" id="KW-0547">Nucleotide-binding</keyword>
<evidence type="ECO:0000259" key="6">
    <source>
        <dbReference type="PROSITE" id="PS50929"/>
    </source>
</evidence>
<comment type="subcellular location">
    <subcellularLocation>
        <location evidence="1">Cell membrane</location>
        <topology evidence="1">Multi-pass membrane protein</topology>
    </subcellularLocation>
</comment>
<proteinExistence type="predicted"/>
<dbReference type="GO" id="GO:0016887">
    <property type="term" value="F:ATP hydrolysis activity"/>
    <property type="evidence" value="ECO:0007669"/>
    <property type="project" value="InterPro"/>
</dbReference>
<dbReference type="Gene3D" id="3.40.50.300">
    <property type="entry name" value="P-loop containing nucleotide triphosphate hydrolases"/>
    <property type="match status" value="1"/>
</dbReference>
<dbReference type="InterPro" id="IPR027417">
    <property type="entry name" value="P-loop_NTPase"/>
</dbReference>
<evidence type="ECO:0000313" key="8">
    <source>
        <dbReference type="Proteomes" id="UP000886876"/>
    </source>
</evidence>
<dbReference type="GO" id="GO:0005524">
    <property type="term" value="F:ATP binding"/>
    <property type="evidence" value="ECO:0007669"/>
    <property type="project" value="UniProtKB-KW"/>
</dbReference>
<keyword evidence="2 5" id="KW-0812">Transmembrane</keyword>
<dbReference type="PROSITE" id="PS50929">
    <property type="entry name" value="ABC_TM1F"/>
    <property type="match status" value="1"/>
</dbReference>
<dbReference type="GO" id="GO:0005886">
    <property type="term" value="C:plasma membrane"/>
    <property type="evidence" value="ECO:0007669"/>
    <property type="project" value="UniProtKB-SubCell"/>
</dbReference>
<dbReference type="Gene3D" id="1.20.1560.10">
    <property type="entry name" value="ABC transporter type 1, transmembrane domain"/>
    <property type="match status" value="1"/>
</dbReference>
<feature type="transmembrane region" description="Helical" evidence="5">
    <location>
        <begin position="116"/>
        <end position="133"/>
    </location>
</feature>
<dbReference type="PANTHER" id="PTHR24221:SF654">
    <property type="entry name" value="ATP-BINDING CASSETTE SUB-FAMILY B MEMBER 6"/>
    <property type="match status" value="1"/>
</dbReference>
<dbReference type="AlphaFoldDB" id="A0A9D1G706"/>
<evidence type="ECO:0000256" key="1">
    <source>
        <dbReference type="ARBA" id="ARBA00004651"/>
    </source>
</evidence>